<feature type="transmembrane region" description="Helical" evidence="6">
    <location>
        <begin position="109"/>
        <end position="134"/>
    </location>
</feature>
<dbReference type="EMBL" id="JACPNR010000009">
    <property type="protein sequence ID" value="MBI2678623.1"/>
    <property type="molecule type" value="Genomic_DNA"/>
</dbReference>
<dbReference type="Pfam" id="PF09335">
    <property type="entry name" value="VTT_dom"/>
    <property type="match status" value="1"/>
</dbReference>
<feature type="transmembrane region" description="Helical" evidence="6">
    <location>
        <begin position="55"/>
        <end position="76"/>
    </location>
</feature>
<evidence type="ECO:0000313" key="9">
    <source>
        <dbReference type="Proteomes" id="UP000779809"/>
    </source>
</evidence>
<evidence type="ECO:0000256" key="3">
    <source>
        <dbReference type="ARBA" id="ARBA00022692"/>
    </source>
</evidence>
<evidence type="ECO:0000256" key="4">
    <source>
        <dbReference type="ARBA" id="ARBA00022989"/>
    </source>
</evidence>
<feature type="transmembrane region" description="Helical" evidence="6">
    <location>
        <begin position="176"/>
        <end position="193"/>
    </location>
</feature>
<dbReference type="PANTHER" id="PTHR42709:SF6">
    <property type="entry name" value="UNDECAPRENYL PHOSPHATE TRANSPORTER A"/>
    <property type="match status" value="1"/>
</dbReference>
<evidence type="ECO:0000256" key="1">
    <source>
        <dbReference type="ARBA" id="ARBA00004651"/>
    </source>
</evidence>
<feature type="domain" description="VTT" evidence="7">
    <location>
        <begin position="34"/>
        <end position="161"/>
    </location>
</feature>
<evidence type="ECO:0000256" key="2">
    <source>
        <dbReference type="ARBA" id="ARBA00022475"/>
    </source>
</evidence>
<dbReference type="PANTHER" id="PTHR42709">
    <property type="entry name" value="ALKALINE PHOSPHATASE LIKE PROTEIN"/>
    <property type="match status" value="1"/>
</dbReference>
<keyword evidence="3 6" id="KW-0812">Transmembrane</keyword>
<evidence type="ECO:0000259" key="7">
    <source>
        <dbReference type="Pfam" id="PF09335"/>
    </source>
</evidence>
<reference evidence="8" key="1">
    <citation type="submission" date="2020-07" db="EMBL/GenBank/DDBJ databases">
        <title>Huge and variable diversity of episymbiotic CPR bacteria and DPANN archaea in groundwater ecosystems.</title>
        <authorList>
            <person name="He C.Y."/>
            <person name="Keren R."/>
            <person name="Whittaker M."/>
            <person name="Farag I.F."/>
            <person name="Doudna J."/>
            <person name="Cate J.H.D."/>
            <person name="Banfield J.F."/>
        </authorList>
    </citation>
    <scope>NUCLEOTIDE SEQUENCE</scope>
    <source>
        <strain evidence="8">NC_groundwater_580_Pr5_B-0.1um_64_19</strain>
    </source>
</reference>
<protein>
    <submittedName>
        <fullName evidence="8">DedA family protein</fullName>
    </submittedName>
</protein>
<feature type="transmembrane region" description="Helical" evidence="6">
    <location>
        <begin position="141"/>
        <end position="164"/>
    </location>
</feature>
<gene>
    <name evidence="8" type="ORF">HYX28_07555</name>
</gene>
<organism evidence="8 9">
    <name type="scientific">Candidatus Korobacter versatilis</name>
    <dbReference type="NCBI Taxonomy" id="658062"/>
    <lineage>
        <taxon>Bacteria</taxon>
        <taxon>Pseudomonadati</taxon>
        <taxon>Acidobacteriota</taxon>
        <taxon>Terriglobia</taxon>
        <taxon>Terriglobales</taxon>
        <taxon>Candidatus Korobacteraceae</taxon>
        <taxon>Candidatus Korobacter</taxon>
    </lineage>
</organism>
<keyword evidence="4 6" id="KW-1133">Transmembrane helix</keyword>
<evidence type="ECO:0000313" key="8">
    <source>
        <dbReference type="EMBL" id="MBI2678623.1"/>
    </source>
</evidence>
<sequence>MVEQLFDLLRQFFDQYGYWTLVVVLLLENAGLPVPGETTLLFASFLAYSERELHLGYIILFGIIACTIGDNLGYIVGYRGGRPLLLRYQRFFHIRQRTITRGERLFDRYGAVGIFFARFLFGLRIIAGPMAGVLRMPWKRFVLFNFLGATVWVTTIATLGYFFGSQWGRLVHYLKGAQLLLLAAFLLGVVTFLRRRSIRRARRERRRAGRVVSSPHSR</sequence>
<keyword evidence="5 6" id="KW-0472">Membrane</keyword>
<name>A0A932A8E7_9BACT</name>
<dbReference type="Proteomes" id="UP000779809">
    <property type="component" value="Unassembled WGS sequence"/>
</dbReference>
<proteinExistence type="predicted"/>
<dbReference type="AlphaFoldDB" id="A0A932A8E7"/>
<dbReference type="InterPro" id="IPR051311">
    <property type="entry name" value="DedA_domain"/>
</dbReference>
<dbReference type="InterPro" id="IPR032816">
    <property type="entry name" value="VTT_dom"/>
</dbReference>
<feature type="transmembrane region" description="Helical" evidence="6">
    <location>
        <begin position="16"/>
        <end position="34"/>
    </location>
</feature>
<comment type="subcellular location">
    <subcellularLocation>
        <location evidence="1">Cell membrane</location>
        <topology evidence="1">Multi-pass membrane protein</topology>
    </subcellularLocation>
</comment>
<evidence type="ECO:0000256" key="6">
    <source>
        <dbReference type="SAM" id="Phobius"/>
    </source>
</evidence>
<keyword evidence="2" id="KW-1003">Cell membrane</keyword>
<evidence type="ECO:0000256" key="5">
    <source>
        <dbReference type="ARBA" id="ARBA00023136"/>
    </source>
</evidence>
<comment type="caution">
    <text evidence="8">The sequence shown here is derived from an EMBL/GenBank/DDBJ whole genome shotgun (WGS) entry which is preliminary data.</text>
</comment>
<dbReference type="GO" id="GO:0005886">
    <property type="term" value="C:plasma membrane"/>
    <property type="evidence" value="ECO:0007669"/>
    <property type="project" value="UniProtKB-SubCell"/>
</dbReference>
<accession>A0A932A8E7</accession>